<comment type="caution">
    <text evidence="1">The sequence shown here is derived from an EMBL/GenBank/DDBJ whole genome shotgun (WGS) entry which is preliminary data.</text>
</comment>
<sequence length="195" mass="22711">MTDLSRVAQRVYYLQCKSGASTKKVVNFTENVLLAYFPKRSNTIKPSSLWSEYSMKLIAFVKQNSVGFRPKKSKVFSREHIYKFLKEAPDSQSLQYLASQGHRRDELQKLSIEDIEEVGSILIIVKGPQGQKLTKNEVLLYIHIYHKYTKLRPNHTPHKRFLSITEIKRAFAVNTFAKIPYEIAQFLHSENPELY</sequence>
<proteinExistence type="predicted"/>
<accession>A0ABQ9J7G7</accession>
<evidence type="ECO:0000313" key="1">
    <source>
        <dbReference type="EMBL" id="KAJ8974044.1"/>
    </source>
</evidence>
<keyword evidence="2" id="KW-1185">Reference proteome</keyword>
<gene>
    <name evidence="1" type="ORF">NQ317_008985</name>
</gene>
<protein>
    <submittedName>
        <fullName evidence="1">Uncharacterized protein</fullName>
    </submittedName>
</protein>
<evidence type="ECO:0000313" key="2">
    <source>
        <dbReference type="Proteomes" id="UP001162164"/>
    </source>
</evidence>
<organism evidence="1 2">
    <name type="scientific">Molorchus minor</name>
    <dbReference type="NCBI Taxonomy" id="1323400"/>
    <lineage>
        <taxon>Eukaryota</taxon>
        <taxon>Metazoa</taxon>
        <taxon>Ecdysozoa</taxon>
        <taxon>Arthropoda</taxon>
        <taxon>Hexapoda</taxon>
        <taxon>Insecta</taxon>
        <taxon>Pterygota</taxon>
        <taxon>Neoptera</taxon>
        <taxon>Endopterygota</taxon>
        <taxon>Coleoptera</taxon>
        <taxon>Polyphaga</taxon>
        <taxon>Cucujiformia</taxon>
        <taxon>Chrysomeloidea</taxon>
        <taxon>Cerambycidae</taxon>
        <taxon>Lamiinae</taxon>
        <taxon>Monochamini</taxon>
        <taxon>Molorchus</taxon>
    </lineage>
</organism>
<dbReference type="EMBL" id="JAPWTJ010001063">
    <property type="protein sequence ID" value="KAJ8974044.1"/>
    <property type="molecule type" value="Genomic_DNA"/>
</dbReference>
<name>A0ABQ9J7G7_9CUCU</name>
<dbReference type="Proteomes" id="UP001162164">
    <property type="component" value="Unassembled WGS sequence"/>
</dbReference>
<reference evidence="1" key="1">
    <citation type="journal article" date="2023" name="Insect Mol. Biol.">
        <title>Genome sequencing provides insights into the evolution of gene families encoding plant cell wall-degrading enzymes in longhorned beetles.</title>
        <authorList>
            <person name="Shin N.R."/>
            <person name="Okamura Y."/>
            <person name="Kirsch R."/>
            <person name="Pauchet Y."/>
        </authorList>
    </citation>
    <scope>NUCLEOTIDE SEQUENCE</scope>
    <source>
        <strain evidence="1">MMC_N1</strain>
    </source>
</reference>